<keyword evidence="1" id="KW-0472">Membrane</keyword>
<feature type="transmembrane region" description="Helical" evidence="1">
    <location>
        <begin position="27"/>
        <end position="44"/>
    </location>
</feature>
<protein>
    <recommendedName>
        <fullName evidence="4">ABC transporter permease</fullName>
    </recommendedName>
</protein>
<evidence type="ECO:0000313" key="3">
    <source>
        <dbReference type="Proteomes" id="UP001500630"/>
    </source>
</evidence>
<accession>A0ABP7A7F6</accession>
<name>A0ABP7A7F6_9ACTN</name>
<dbReference type="Proteomes" id="UP001500630">
    <property type="component" value="Unassembled WGS sequence"/>
</dbReference>
<dbReference type="EMBL" id="BAABDQ010000083">
    <property type="protein sequence ID" value="GAA3626275.1"/>
    <property type="molecule type" value="Genomic_DNA"/>
</dbReference>
<evidence type="ECO:0008006" key="4">
    <source>
        <dbReference type="Google" id="ProtNLM"/>
    </source>
</evidence>
<sequence>MTLRRRPRVDYVFGGAIDLGPVQYIDYMLPGILVFACVFAVAAYRRRIA</sequence>
<keyword evidence="1" id="KW-0812">Transmembrane</keyword>
<evidence type="ECO:0000313" key="2">
    <source>
        <dbReference type="EMBL" id="GAA3626275.1"/>
    </source>
</evidence>
<comment type="caution">
    <text evidence="2">The sequence shown here is derived from an EMBL/GenBank/DDBJ whole genome shotgun (WGS) entry which is preliminary data.</text>
</comment>
<keyword evidence="3" id="KW-1185">Reference proteome</keyword>
<gene>
    <name evidence="2" type="ORF">GCM10022419_134760</name>
</gene>
<proteinExistence type="predicted"/>
<evidence type="ECO:0000256" key="1">
    <source>
        <dbReference type="SAM" id="Phobius"/>
    </source>
</evidence>
<keyword evidence="1" id="KW-1133">Transmembrane helix</keyword>
<reference evidence="3" key="1">
    <citation type="journal article" date="2019" name="Int. J. Syst. Evol. Microbiol.">
        <title>The Global Catalogue of Microorganisms (GCM) 10K type strain sequencing project: providing services to taxonomists for standard genome sequencing and annotation.</title>
        <authorList>
            <consortium name="The Broad Institute Genomics Platform"/>
            <consortium name="The Broad Institute Genome Sequencing Center for Infectious Disease"/>
            <person name="Wu L."/>
            <person name="Ma J."/>
        </authorList>
    </citation>
    <scope>NUCLEOTIDE SEQUENCE [LARGE SCALE GENOMIC DNA]</scope>
    <source>
        <strain evidence="3">JCM 17326</strain>
    </source>
</reference>
<organism evidence="2 3">
    <name type="scientific">Nonomuraea rosea</name>
    <dbReference type="NCBI Taxonomy" id="638574"/>
    <lineage>
        <taxon>Bacteria</taxon>
        <taxon>Bacillati</taxon>
        <taxon>Actinomycetota</taxon>
        <taxon>Actinomycetes</taxon>
        <taxon>Streptosporangiales</taxon>
        <taxon>Streptosporangiaceae</taxon>
        <taxon>Nonomuraea</taxon>
    </lineage>
</organism>